<protein>
    <submittedName>
        <fullName evidence="3">Cobyrinic acid a,c-diamide synthase</fullName>
    </submittedName>
</protein>
<dbReference type="GO" id="GO:0051782">
    <property type="term" value="P:negative regulation of cell division"/>
    <property type="evidence" value="ECO:0007669"/>
    <property type="project" value="TreeGrafter"/>
</dbReference>
<dbReference type="AlphaFoldDB" id="A0A317KZL0"/>
<organism evidence="3 4">
    <name type="scientific">Gracilibacillus dipsosauri</name>
    <dbReference type="NCBI Taxonomy" id="178340"/>
    <lineage>
        <taxon>Bacteria</taxon>
        <taxon>Bacillati</taxon>
        <taxon>Bacillota</taxon>
        <taxon>Bacilli</taxon>
        <taxon>Bacillales</taxon>
        <taxon>Bacillaceae</taxon>
        <taxon>Gracilibacillus</taxon>
    </lineage>
</organism>
<dbReference type="PIRSF" id="PIRSF003092">
    <property type="entry name" value="MinD"/>
    <property type="match status" value="1"/>
</dbReference>
<keyword evidence="4" id="KW-1185">Reference proteome</keyword>
<dbReference type="GO" id="GO:0005524">
    <property type="term" value="F:ATP binding"/>
    <property type="evidence" value="ECO:0007669"/>
    <property type="project" value="UniProtKB-KW"/>
</dbReference>
<proteinExistence type="predicted"/>
<dbReference type="EMBL" id="QGTD01000008">
    <property type="protein sequence ID" value="PWU68855.1"/>
    <property type="molecule type" value="Genomic_DNA"/>
</dbReference>
<dbReference type="InterPro" id="IPR025501">
    <property type="entry name" value="MinD_FleN"/>
</dbReference>
<keyword evidence="1" id="KW-0547">Nucleotide-binding</keyword>
<dbReference type="SUPFAM" id="SSF52540">
    <property type="entry name" value="P-loop containing nucleoside triphosphate hydrolases"/>
    <property type="match status" value="1"/>
</dbReference>
<dbReference type="Proteomes" id="UP000245624">
    <property type="component" value="Unassembled WGS sequence"/>
</dbReference>
<evidence type="ECO:0000313" key="4">
    <source>
        <dbReference type="Proteomes" id="UP000245624"/>
    </source>
</evidence>
<dbReference type="RefSeq" id="WP_109984427.1">
    <property type="nucleotide sequence ID" value="NZ_QGTD01000008.1"/>
</dbReference>
<dbReference type="InterPro" id="IPR027417">
    <property type="entry name" value="P-loop_NTPase"/>
</dbReference>
<evidence type="ECO:0000256" key="2">
    <source>
        <dbReference type="ARBA" id="ARBA00022840"/>
    </source>
</evidence>
<name>A0A317KZL0_9BACI</name>
<dbReference type="GO" id="GO:0009898">
    <property type="term" value="C:cytoplasmic side of plasma membrane"/>
    <property type="evidence" value="ECO:0007669"/>
    <property type="project" value="TreeGrafter"/>
</dbReference>
<dbReference type="PANTHER" id="PTHR43384:SF4">
    <property type="entry name" value="CELLULOSE BIOSYNTHESIS PROTEIN BCSQ-RELATED"/>
    <property type="match status" value="1"/>
</dbReference>
<comment type="caution">
    <text evidence="3">The sequence shown here is derived from an EMBL/GenBank/DDBJ whole genome shotgun (WGS) entry which is preliminary data.</text>
</comment>
<dbReference type="GO" id="GO:0016887">
    <property type="term" value="F:ATP hydrolysis activity"/>
    <property type="evidence" value="ECO:0007669"/>
    <property type="project" value="TreeGrafter"/>
</dbReference>
<sequence length="286" mass="31968">MNTDQASHLRAKMKGIHHQNLAKTIAVVSGKGGVGKSNIALNFSLSLSKKGKKVLLFDLDIGMGNIEILLGRSSEHSILKIFEKNSSIYDIIESGPNTLSYIPGGNAQESIFQLGEEKLAHFLGQLELMLNDYDYVIFDLGAGVTQETIHYMKAVDDCLVVTTPEPTSITDAYSMVKHILSYKKTQVHLILNRVMNKQQGDMITNRMITAIKRFLEYDMFPLGMVPDDPVVMSAVIEQHPFLLKNPKSKASVAIDQITDQFLGIAPRKKRKGKDFLKELKQYLSRL</sequence>
<gene>
    <name evidence="3" type="ORF">DLJ74_10580</name>
</gene>
<dbReference type="OrthoDB" id="9816297at2"/>
<dbReference type="CDD" id="cd02038">
    <property type="entry name" value="FlhG-like"/>
    <property type="match status" value="1"/>
</dbReference>
<dbReference type="Gene3D" id="3.40.50.300">
    <property type="entry name" value="P-loop containing nucleotide triphosphate hydrolases"/>
    <property type="match status" value="1"/>
</dbReference>
<evidence type="ECO:0000313" key="3">
    <source>
        <dbReference type="EMBL" id="PWU68855.1"/>
    </source>
</evidence>
<keyword evidence="2" id="KW-0067">ATP-binding</keyword>
<dbReference type="InterPro" id="IPR033875">
    <property type="entry name" value="FlhG"/>
</dbReference>
<evidence type="ECO:0000256" key="1">
    <source>
        <dbReference type="ARBA" id="ARBA00022741"/>
    </source>
</evidence>
<dbReference type="GO" id="GO:0005829">
    <property type="term" value="C:cytosol"/>
    <property type="evidence" value="ECO:0007669"/>
    <property type="project" value="TreeGrafter"/>
</dbReference>
<reference evidence="3 4" key="1">
    <citation type="submission" date="2018-05" db="EMBL/GenBank/DDBJ databases">
        <title>Genomic analysis of Gracilibacillus dipsosauri DD1 reveals novel features of a salt-tolerant amylase.</title>
        <authorList>
            <person name="Deutch C.E."/>
            <person name="Yang S."/>
        </authorList>
    </citation>
    <scope>NUCLEOTIDE SEQUENCE [LARGE SCALE GENOMIC DNA]</scope>
    <source>
        <strain evidence="3 4">DD1</strain>
    </source>
</reference>
<dbReference type="PANTHER" id="PTHR43384">
    <property type="entry name" value="SEPTUM SITE-DETERMINING PROTEIN MIND HOMOLOG, CHLOROPLASTIC-RELATED"/>
    <property type="match status" value="1"/>
</dbReference>
<accession>A0A317KZL0</accession>
<dbReference type="InterPro" id="IPR050625">
    <property type="entry name" value="ParA/MinD_ATPase"/>
</dbReference>
<dbReference type="InterPro" id="IPR033756">
    <property type="entry name" value="YlxH/NBP35"/>
</dbReference>
<dbReference type="Pfam" id="PF10609">
    <property type="entry name" value="ParA"/>
    <property type="match status" value="1"/>
</dbReference>